<keyword evidence="3 6" id="KW-0812">Transmembrane</keyword>
<evidence type="ECO:0000313" key="9">
    <source>
        <dbReference type="EMBL" id="CAB5001117.1"/>
    </source>
</evidence>
<evidence type="ECO:0000256" key="1">
    <source>
        <dbReference type="ARBA" id="ARBA00004141"/>
    </source>
</evidence>
<proteinExistence type="inferred from homology"/>
<dbReference type="GO" id="GO:0016020">
    <property type="term" value="C:membrane"/>
    <property type="evidence" value="ECO:0007669"/>
    <property type="project" value="UniProtKB-SubCell"/>
</dbReference>
<feature type="transmembrane region" description="Helical" evidence="6">
    <location>
        <begin position="71"/>
        <end position="89"/>
    </location>
</feature>
<organism evidence="7">
    <name type="scientific">freshwater metagenome</name>
    <dbReference type="NCBI Taxonomy" id="449393"/>
    <lineage>
        <taxon>unclassified sequences</taxon>
        <taxon>metagenomes</taxon>
        <taxon>ecological metagenomes</taxon>
    </lineage>
</organism>
<evidence type="ECO:0000313" key="7">
    <source>
        <dbReference type="EMBL" id="CAB4610627.1"/>
    </source>
</evidence>
<dbReference type="EMBL" id="CAEZUV010000039">
    <property type="protein sequence ID" value="CAB4610627.1"/>
    <property type="molecule type" value="Genomic_DNA"/>
</dbReference>
<name>A0A6J6HB15_9ZZZZ</name>
<dbReference type="EMBL" id="CAFABJ010000011">
    <property type="protein sequence ID" value="CAB4821294.1"/>
    <property type="molecule type" value="Genomic_DNA"/>
</dbReference>
<evidence type="ECO:0000256" key="4">
    <source>
        <dbReference type="ARBA" id="ARBA00022989"/>
    </source>
</evidence>
<evidence type="ECO:0000256" key="5">
    <source>
        <dbReference type="ARBA" id="ARBA00023136"/>
    </source>
</evidence>
<dbReference type="EMBL" id="CAFBOY010000099">
    <property type="protein sequence ID" value="CAB5001117.1"/>
    <property type="molecule type" value="Genomic_DNA"/>
</dbReference>
<dbReference type="GO" id="GO:0046873">
    <property type="term" value="F:metal ion transmembrane transporter activity"/>
    <property type="evidence" value="ECO:0007669"/>
    <property type="project" value="InterPro"/>
</dbReference>
<feature type="transmembrane region" description="Helical" evidence="6">
    <location>
        <begin position="169"/>
        <end position="187"/>
    </location>
</feature>
<sequence>MLASLSGADLALFISVFLACAVETVEAVTIVLAAGTSRNWKSTFQGVISALIVLVILVSALGPSIEKLPEQVLQLVVGGLMLIFGMQWLRKAILRAGGFKALHDEEKIYLQEINAAQKVAKVSHFVVTDWYAFTLSFKGVLLEGLEVVFIVVTFGVIQKGNNPQALELASWAAIIAVGIVTITGFAIHKPLSRVPENTMKFIVGILLTSFGIFWGAEGAGAQWPHQDLSLIAIIGFVIAICVGIVEILKVRKAKNYQVRILNIPTFSEPKKSASPVIRWSGGFLYFWYDFIIGDDWRVAAAIVLALFSTHTLGSQSWWLMPLVVAGTLIFTLLEASAEAPSDTSR</sequence>
<evidence type="ECO:0000313" key="8">
    <source>
        <dbReference type="EMBL" id="CAB4821294.1"/>
    </source>
</evidence>
<feature type="transmembrane region" description="Helical" evidence="6">
    <location>
        <begin position="199"/>
        <end position="216"/>
    </location>
</feature>
<dbReference type="Pfam" id="PF01169">
    <property type="entry name" value="GDT1"/>
    <property type="match status" value="1"/>
</dbReference>
<dbReference type="AlphaFoldDB" id="A0A6J6HB15"/>
<comment type="subcellular location">
    <subcellularLocation>
        <location evidence="1">Membrane</location>
        <topology evidence="1">Multi-pass membrane protein</topology>
    </subcellularLocation>
</comment>
<evidence type="ECO:0000256" key="2">
    <source>
        <dbReference type="ARBA" id="ARBA00009190"/>
    </source>
</evidence>
<keyword evidence="5 6" id="KW-0472">Membrane</keyword>
<dbReference type="InterPro" id="IPR001727">
    <property type="entry name" value="GDT1-like"/>
</dbReference>
<feature type="transmembrane region" description="Helical" evidence="6">
    <location>
        <begin position="12"/>
        <end position="34"/>
    </location>
</feature>
<reference evidence="7" key="1">
    <citation type="submission" date="2020-05" db="EMBL/GenBank/DDBJ databases">
        <authorList>
            <person name="Chiriac C."/>
            <person name="Salcher M."/>
            <person name="Ghai R."/>
            <person name="Kavagutti S V."/>
        </authorList>
    </citation>
    <scope>NUCLEOTIDE SEQUENCE</scope>
</reference>
<protein>
    <submittedName>
        <fullName evidence="7">Unannotated protein</fullName>
    </submittedName>
</protein>
<comment type="similarity">
    <text evidence="2">Belongs to the GDT1 family.</text>
</comment>
<evidence type="ECO:0000256" key="3">
    <source>
        <dbReference type="ARBA" id="ARBA00022692"/>
    </source>
</evidence>
<evidence type="ECO:0000256" key="6">
    <source>
        <dbReference type="SAM" id="Phobius"/>
    </source>
</evidence>
<keyword evidence="4 6" id="KW-1133">Transmembrane helix</keyword>
<feature type="transmembrane region" description="Helical" evidence="6">
    <location>
        <begin position="140"/>
        <end position="157"/>
    </location>
</feature>
<feature type="transmembrane region" description="Helical" evidence="6">
    <location>
        <begin position="228"/>
        <end position="248"/>
    </location>
</feature>
<feature type="transmembrane region" description="Helical" evidence="6">
    <location>
        <begin position="46"/>
        <end position="65"/>
    </location>
</feature>
<gene>
    <name evidence="7" type="ORF">UFOPK1856_00404</name>
    <name evidence="8" type="ORF">UFOPK3217_00167</name>
    <name evidence="9" type="ORF">UFOPK4022_00746</name>
</gene>
<accession>A0A6J6HB15</accession>